<name>A0A835TLT6_9ROSI</name>
<evidence type="ECO:0000256" key="2">
    <source>
        <dbReference type="ARBA" id="ARBA00022741"/>
    </source>
</evidence>
<keyword evidence="4" id="KW-0347">Helicase</keyword>
<dbReference type="GO" id="GO:0016787">
    <property type="term" value="F:hydrolase activity"/>
    <property type="evidence" value="ECO:0007669"/>
    <property type="project" value="UniProtKB-KW"/>
</dbReference>
<keyword evidence="5" id="KW-0067">ATP-binding</keyword>
<keyword evidence="2" id="KW-0547">Nucleotide-binding</keyword>
<dbReference type="PANTHER" id="PTHR47963:SF3">
    <property type="entry name" value="DEAD-BOX ATP-DEPENDENT RNA HELICASE 47, MITOCHONDRIAL"/>
    <property type="match status" value="1"/>
</dbReference>
<evidence type="ECO:0000256" key="5">
    <source>
        <dbReference type="ARBA" id="ARBA00022840"/>
    </source>
</evidence>
<dbReference type="PANTHER" id="PTHR47963">
    <property type="entry name" value="DEAD-BOX ATP-DEPENDENT RNA HELICASE 47, MITOCHONDRIAL"/>
    <property type="match status" value="1"/>
</dbReference>
<organism evidence="7 8">
    <name type="scientific">Salix dunnii</name>
    <dbReference type="NCBI Taxonomy" id="1413687"/>
    <lineage>
        <taxon>Eukaryota</taxon>
        <taxon>Viridiplantae</taxon>
        <taxon>Streptophyta</taxon>
        <taxon>Embryophyta</taxon>
        <taxon>Tracheophyta</taxon>
        <taxon>Spermatophyta</taxon>
        <taxon>Magnoliopsida</taxon>
        <taxon>eudicotyledons</taxon>
        <taxon>Gunneridae</taxon>
        <taxon>Pentapetalae</taxon>
        <taxon>rosids</taxon>
        <taxon>fabids</taxon>
        <taxon>Malpighiales</taxon>
        <taxon>Salicaceae</taxon>
        <taxon>Saliceae</taxon>
        <taxon>Salix</taxon>
    </lineage>
</organism>
<dbReference type="Proteomes" id="UP000657918">
    <property type="component" value="Unassembled WGS sequence"/>
</dbReference>
<evidence type="ECO:0000256" key="4">
    <source>
        <dbReference type="ARBA" id="ARBA00022806"/>
    </source>
</evidence>
<gene>
    <name evidence="7" type="ORF">SADUNF_Sadunf01G0080800</name>
</gene>
<dbReference type="InterPro" id="IPR027417">
    <property type="entry name" value="P-loop_NTPase"/>
</dbReference>
<evidence type="ECO:0000313" key="7">
    <source>
        <dbReference type="EMBL" id="KAF9689327.1"/>
    </source>
</evidence>
<dbReference type="GO" id="GO:0005524">
    <property type="term" value="F:ATP binding"/>
    <property type="evidence" value="ECO:0007669"/>
    <property type="project" value="UniProtKB-KW"/>
</dbReference>
<dbReference type="GO" id="GO:0003723">
    <property type="term" value="F:RNA binding"/>
    <property type="evidence" value="ECO:0007669"/>
    <property type="project" value="TreeGrafter"/>
</dbReference>
<evidence type="ECO:0000313" key="8">
    <source>
        <dbReference type="Proteomes" id="UP000657918"/>
    </source>
</evidence>
<comment type="catalytic activity">
    <reaction evidence="6">
        <text>ATP + H2O = ADP + phosphate + H(+)</text>
        <dbReference type="Rhea" id="RHEA:13065"/>
        <dbReference type="ChEBI" id="CHEBI:15377"/>
        <dbReference type="ChEBI" id="CHEBI:15378"/>
        <dbReference type="ChEBI" id="CHEBI:30616"/>
        <dbReference type="ChEBI" id="CHEBI:43474"/>
        <dbReference type="ChEBI" id="CHEBI:456216"/>
        <dbReference type="EC" id="3.6.4.13"/>
    </reaction>
</comment>
<dbReference type="EMBL" id="JADGMS010000001">
    <property type="protein sequence ID" value="KAF9689327.1"/>
    <property type="molecule type" value="Genomic_DNA"/>
</dbReference>
<dbReference type="AlphaFoldDB" id="A0A835TLT6"/>
<evidence type="ECO:0000256" key="3">
    <source>
        <dbReference type="ARBA" id="ARBA00022801"/>
    </source>
</evidence>
<reference evidence="7 8" key="1">
    <citation type="submission" date="2020-10" db="EMBL/GenBank/DDBJ databases">
        <title>Plant Genome Project.</title>
        <authorList>
            <person name="Zhang R.-G."/>
        </authorList>
    </citation>
    <scope>NUCLEOTIDE SEQUENCE [LARGE SCALE GENOMIC DNA]</scope>
    <source>
        <strain evidence="7">FAFU-HL-1</strain>
        <tissue evidence="7">Leaf</tissue>
    </source>
</reference>
<keyword evidence="8" id="KW-1185">Reference proteome</keyword>
<sequence length="259" mass="28548">MPSLASPRLLLLVGESLPLKKLPVDSLSAFCQRSVRFFGRIDRGEHVPLTLANLGFNTEIAEISAAGLFLIQAQLEFPASGNGTEPSSSIETLLLHLKLKDTFLNLEAREMNAAELHGALSKLECDLVVNLDLPTDSIHHAGRTGRLGRKGTVVTICEEPEMFAVKKLQKQHGVHIPACDFTKGKLVVIEEQNKHAEALRKMIVFHMIEEAAEDDITPGMPLKAISFFYMSNQTCSVVVKKEMWDFKQALDASPDDSLT</sequence>
<comment type="caution">
    <text evidence="7">The sequence shown here is derived from an EMBL/GenBank/DDBJ whole genome shotgun (WGS) entry which is preliminary data.</text>
</comment>
<keyword evidence="3" id="KW-0378">Hydrolase</keyword>
<dbReference type="SUPFAM" id="SSF52540">
    <property type="entry name" value="P-loop containing nucleoside triphosphate hydrolases"/>
    <property type="match status" value="1"/>
</dbReference>
<dbReference type="Gene3D" id="3.40.50.300">
    <property type="entry name" value="P-loop containing nucleotide triphosphate hydrolases"/>
    <property type="match status" value="1"/>
</dbReference>
<proteinExistence type="predicted"/>
<evidence type="ECO:0000256" key="6">
    <source>
        <dbReference type="ARBA" id="ARBA00047984"/>
    </source>
</evidence>
<dbReference type="InterPro" id="IPR050547">
    <property type="entry name" value="DEAD_box_RNA_helicases"/>
</dbReference>
<evidence type="ECO:0000256" key="1">
    <source>
        <dbReference type="ARBA" id="ARBA00012552"/>
    </source>
</evidence>
<protein>
    <recommendedName>
        <fullName evidence="1">RNA helicase</fullName>
        <ecNumber evidence="1">3.6.4.13</ecNumber>
    </recommendedName>
</protein>
<accession>A0A835TLT6</accession>
<dbReference type="EC" id="3.6.4.13" evidence="1"/>
<dbReference type="GO" id="GO:0003724">
    <property type="term" value="F:RNA helicase activity"/>
    <property type="evidence" value="ECO:0007669"/>
    <property type="project" value="UniProtKB-EC"/>
</dbReference>
<dbReference type="OrthoDB" id="10256233at2759"/>